<keyword evidence="8" id="KW-0472">Membrane</keyword>
<dbReference type="GO" id="GO:0005886">
    <property type="term" value="C:plasma membrane"/>
    <property type="evidence" value="ECO:0007669"/>
    <property type="project" value="TreeGrafter"/>
</dbReference>
<dbReference type="Gene3D" id="1.10.287.130">
    <property type="match status" value="1"/>
</dbReference>
<evidence type="ECO:0000256" key="2">
    <source>
        <dbReference type="ARBA" id="ARBA00012438"/>
    </source>
</evidence>
<feature type="transmembrane region" description="Helical" evidence="8">
    <location>
        <begin position="137"/>
        <end position="155"/>
    </location>
</feature>
<evidence type="ECO:0000259" key="9">
    <source>
        <dbReference type="PROSITE" id="PS50109"/>
    </source>
</evidence>
<dbReference type="SUPFAM" id="SSF52172">
    <property type="entry name" value="CheY-like"/>
    <property type="match status" value="1"/>
</dbReference>
<keyword evidence="12" id="KW-1185">Reference proteome</keyword>
<dbReference type="RefSeq" id="WP_184333924.1">
    <property type="nucleotide sequence ID" value="NZ_JACHHZ010000004.1"/>
</dbReference>
<dbReference type="Proteomes" id="UP000588068">
    <property type="component" value="Unassembled WGS sequence"/>
</dbReference>
<dbReference type="PANTHER" id="PTHR43047:SF9">
    <property type="entry name" value="HISTIDINE KINASE"/>
    <property type="match status" value="1"/>
</dbReference>
<dbReference type="FunFam" id="3.30.565.10:FF:000049">
    <property type="entry name" value="Two-component sensor histidine kinase"/>
    <property type="match status" value="1"/>
</dbReference>
<dbReference type="PRINTS" id="PR00344">
    <property type="entry name" value="BCTRLSENSOR"/>
</dbReference>
<dbReference type="SUPFAM" id="SSF55874">
    <property type="entry name" value="ATPase domain of HSP90 chaperone/DNA topoisomerase II/histidine kinase"/>
    <property type="match status" value="1"/>
</dbReference>
<evidence type="ECO:0000256" key="3">
    <source>
        <dbReference type="ARBA" id="ARBA00022553"/>
    </source>
</evidence>
<keyword evidence="3 6" id="KW-0597">Phosphoprotein</keyword>
<keyword evidence="8" id="KW-0812">Transmembrane</keyword>
<dbReference type="Pfam" id="PF00072">
    <property type="entry name" value="Response_reg"/>
    <property type="match status" value="1"/>
</dbReference>
<protein>
    <recommendedName>
        <fullName evidence="2">histidine kinase</fullName>
        <ecNumber evidence="2">2.7.13.3</ecNumber>
    </recommendedName>
</protein>
<dbReference type="SMART" id="SM00387">
    <property type="entry name" value="HATPase_c"/>
    <property type="match status" value="1"/>
</dbReference>
<feature type="coiled-coil region" evidence="7">
    <location>
        <begin position="196"/>
        <end position="223"/>
    </location>
</feature>
<dbReference type="InterPro" id="IPR036890">
    <property type="entry name" value="HATPase_C_sf"/>
</dbReference>
<dbReference type="Pfam" id="PF02518">
    <property type="entry name" value="HATPase_c"/>
    <property type="match status" value="1"/>
</dbReference>
<feature type="domain" description="Response regulatory" evidence="10">
    <location>
        <begin position="466"/>
        <end position="581"/>
    </location>
</feature>
<dbReference type="InterPro" id="IPR003661">
    <property type="entry name" value="HisK_dim/P_dom"/>
</dbReference>
<comment type="caution">
    <text evidence="11">The sequence shown here is derived from an EMBL/GenBank/DDBJ whole genome shotgun (WGS) entry which is preliminary data.</text>
</comment>
<dbReference type="Pfam" id="PF00512">
    <property type="entry name" value="HisKA"/>
    <property type="match status" value="1"/>
</dbReference>
<dbReference type="SMART" id="SM00388">
    <property type="entry name" value="HisKA"/>
    <property type="match status" value="1"/>
</dbReference>
<evidence type="ECO:0000256" key="1">
    <source>
        <dbReference type="ARBA" id="ARBA00000085"/>
    </source>
</evidence>
<evidence type="ECO:0000259" key="10">
    <source>
        <dbReference type="PROSITE" id="PS50110"/>
    </source>
</evidence>
<keyword evidence="8" id="KW-1133">Transmembrane helix</keyword>
<keyword evidence="4" id="KW-0808">Transferase</keyword>
<evidence type="ECO:0000256" key="4">
    <source>
        <dbReference type="ARBA" id="ARBA00022679"/>
    </source>
</evidence>
<feature type="transmembrane region" description="Helical" evidence="8">
    <location>
        <begin position="86"/>
        <end position="105"/>
    </location>
</feature>
<dbReference type="CDD" id="cd00082">
    <property type="entry name" value="HisKA"/>
    <property type="match status" value="1"/>
</dbReference>
<dbReference type="InterPro" id="IPR005467">
    <property type="entry name" value="His_kinase_dom"/>
</dbReference>
<gene>
    <name evidence="11" type="ORF">HNQ60_003395</name>
</gene>
<keyword evidence="7" id="KW-0175">Coiled coil</keyword>
<feature type="modified residue" description="4-aspartylphosphate" evidence="6">
    <location>
        <position position="515"/>
    </location>
</feature>
<dbReference type="CDD" id="cd00156">
    <property type="entry name" value="REC"/>
    <property type="match status" value="1"/>
</dbReference>
<dbReference type="Gene3D" id="3.30.565.10">
    <property type="entry name" value="Histidine kinase-like ATPase, C-terminal domain"/>
    <property type="match status" value="1"/>
</dbReference>
<feature type="domain" description="Histidine kinase" evidence="9">
    <location>
        <begin position="230"/>
        <end position="443"/>
    </location>
</feature>
<dbReference type="SUPFAM" id="SSF47384">
    <property type="entry name" value="Homodimeric domain of signal transducing histidine kinase"/>
    <property type="match status" value="1"/>
</dbReference>
<reference evidence="11 12" key="1">
    <citation type="submission" date="2020-08" db="EMBL/GenBank/DDBJ databases">
        <title>Genomic Encyclopedia of Type Strains, Phase IV (KMG-IV): sequencing the most valuable type-strain genomes for metagenomic binning, comparative biology and taxonomic classification.</title>
        <authorList>
            <person name="Goeker M."/>
        </authorList>
    </citation>
    <scope>NUCLEOTIDE SEQUENCE [LARGE SCALE GENOMIC DNA]</scope>
    <source>
        <strain evidence="11 12">DSM 26723</strain>
    </source>
</reference>
<sequence>MDAALLRRVEQQRVAMLYGNASAVSTSAILMAALMVIIAWPQVPGLNIFGWCVGVVLVQAAGQWLAFAYRRAANAQTEPRTWGMRLANVAFIGGFVWGSAAFVLVGHSQSLTLALISACLASRTTISIMTHAYFPPALHSFAVPVFGLLAVRYVFEGGYGNAALGVLWIAVLGYVLLFVERQARAVAAQIRLRCENEELVDELKRQNALAEQARVRAEEASRSKSRFFAAANHDLRQPLHSLGLFATALRNGSEGRAGIKLVDQILLCTESLEQLFDNLLDISRLDAGQVEVKRQAVPVNAVFDRLRSTFLVPAQEKGLTLRLRRSDAVMNTDSTLLFRMLSNLVSNALRYTTEGGVLVGCRKRGKKLVFEVWDTGMGIPAEQHERIFEEFYQLNNPERDRTRGLGLGLATVRRISNLLEHPLTLRSIPGRGSRFSIEVPVADPERPQSVSATIEQKVPNLLRGKLILVIDDEASVRLGMQSLLESWGCGCVTAMDAPEALTTLGDRVPDFILADLRLRGEDTGIEAIKALRAQLGESIPAVLISGDTAPEQLRKVSAAGLTIMHKPLKAVRLRALLNHEFARAAGAAQRAAAAPAKANA</sequence>
<name>A0A841HQY3_9GAMM</name>
<proteinExistence type="predicted"/>
<dbReference type="AlphaFoldDB" id="A0A841HQY3"/>
<accession>A0A841HQY3</accession>
<dbReference type="PROSITE" id="PS50110">
    <property type="entry name" value="RESPONSE_REGULATORY"/>
    <property type="match status" value="1"/>
</dbReference>
<dbReference type="InterPro" id="IPR036097">
    <property type="entry name" value="HisK_dim/P_sf"/>
</dbReference>
<comment type="catalytic activity">
    <reaction evidence="1">
        <text>ATP + protein L-histidine = ADP + protein N-phospho-L-histidine.</text>
        <dbReference type="EC" id="2.7.13.3"/>
    </reaction>
</comment>
<evidence type="ECO:0000256" key="6">
    <source>
        <dbReference type="PROSITE-ProRule" id="PRU00169"/>
    </source>
</evidence>
<dbReference type="PROSITE" id="PS50109">
    <property type="entry name" value="HIS_KIN"/>
    <property type="match status" value="1"/>
</dbReference>
<evidence type="ECO:0000256" key="8">
    <source>
        <dbReference type="SAM" id="Phobius"/>
    </source>
</evidence>
<dbReference type="EMBL" id="JACHHZ010000004">
    <property type="protein sequence ID" value="MBB6094508.1"/>
    <property type="molecule type" value="Genomic_DNA"/>
</dbReference>
<evidence type="ECO:0000256" key="7">
    <source>
        <dbReference type="SAM" id="Coils"/>
    </source>
</evidence>
<dbReference type="Gene3D" id="3.40.50.2300">
    <property type="match status" value="1"/>
</dbReference>
<dbReference type="InterPro" id="IPR004358">
    <property type="entry name" value="Sig_transdc_His_kin-like_C"/>
</dbReference>
<dbReference type="InterPro" id="IPR001789">
    <property type="entry name" value="Sig_transdc_resp-reg_receiver"/>
</dbReference>
<dbReference type="GO" id="GO:0000155">
    <property type="term" value="F:phosphorelay sensor kinase activity"/>
    <property type="evidence" value="ECO:0007669"/>
    <property type="project" value="InterPro"/>
</dbReference>
<evidence type="ECO:0000256" key="5">
    <source>
        <dbReference type="ARBA" id="ARBA00022777"/>
    </source>
</evidence>
<dbReference type="PANTHER" id="PTHR43047">
    <property type="entry name" value="TWO-COMPONENT HISTIDINE PROTEIN KINASE"/>
    <property type="match status" value="1"/>
</dbReference>
<dbReference type="SMART" id="SM00448">
    <property type="entry name" value="REC"/>
    <property type="match status" value="1"/>
</dbReference>
<feature type="transmembrane region" description="Helical" evidence="8">
    <location>
        <begin position="161"/>
        <end position="179"/>
    </location>
</feature>
<dbReference type="EC" id="2.7.13.3" evidence="2"/>
<evidence type="ECO:0000313" key="11">
    <source>
        <dbReference type="EMBL" id="MBB6094508.1"/>
    </source>
</evidence>
<dbReference type="GO" id="GO:0009927">
    <property type="term" value="F:histidine phosphotransfer kinase activity"/>
    <property type="evidence" value="ECO:0007669"/>
    <property type="project" value="TreeGrafter"/>
</dbReference>
<evidence type="ECO:0000313" key="12">
    <source>
        <dbReference type="Proteomes" id="UP000588068"/>
    </source>
</evidence>
<feature type="transmembrane region" description="Helical" evidence="8">
    <location>
        <begin position="21"/>
        <end position="42"/>
    </location>
</feature>
<dbReference type="InterPro" id="IPR003594">
    <property type="entry name" value="HATPase_dom"/>
</dbReference>
<dbReference type="InterPro" id="IPR011006">
    <property type="entry name" value="CheY-like_superfamily"/>
</dbReference>
<organism evidence="11 12">
    <name type="scientific">Povalibacter uvarum</name>
    <dbReference type="NCBI Taxonomy" id="732238"/>
    <lineage>
        <taxon>Bacteria</taxon>
        <taxon>Pseudomonadati</taxon>
        <taxon>Pseudomonadota</taxon>
        <taxon>Gammaproteobacteria</taxon>
        <taxon>Steroidobacterales</taxon>
        <taxon>Steroidobacteraceae</taxon>
        <taxon>Povalibacter</taxon>
    </lineage>
</organism>
<feature type="transmembrane region" description="Helical" evidence="8">
    <location>
        <begin position="48"/>
        <end position="66"/>
    </location>
</feature>
<keyword evidence="5 11" id="KW-0418">Kinase</keyword>